<evidence type="ECO:0000256" key="1">
    <source>
        <dbReference type="SAM" id="MobiDB-lite"/>
    </source>
</evidence>
<dbReference type="EMBL" id="JBHLUD010000007">
    <property type="protein sequence ID" value="MFC0543920.1"/>
    <property type="molecule type" value="Genomic_DNA"/>
</dbReference>
<accession>A0ABV6MUF9</accession>
<feature type="region of interest" description="Disordered" evidence="1">
    <location>
        <begin position="145"/>
        <end position="165"/>
    </location>
</feature>
<sequence>MGTRTALMGFVAAGAVCALLAPTAMAATGTTSPTSSTSATPTTTAPALKPVWITASPNSGRPGTAVLVDTNCTSPSSTSLTALDFFAQVDTIDGKDGPVWRSHGVVRDVPPGVYRVSIDCQGGPNHTSSGKASTTFTVLPKAQVPTRPVGAPQTGGGFTATDFTG</sequence>
<evidence type="ECO:0000256" key="2">
    <source>
        <dbReference type="SAM" id="SignalP"/>
    </source>
</evidence>
<evidence type="ECO:0000313" key="3">
    <source>
        <dbReference type="EMBL" id="MFC0543920.1"/>
    </source>
</evidence>
<feature type="region of interest" description="Disordered" evidence="1">
    <location>
        <begin position="28"/>
        <end position="56"/>
    </location>
</feature>
<feature type="signal peptide" evidence="2">
    <location>
        <begin position="1"/>
        <end position="26"/>
    </location>
</feature>
<comment type="caution">
    <text evidence="3">The sequence shown here is derived from an EMBL/GenBank/DDBJ whole genome shotgun (WGS) entry which is preliminary data.</text>
</comment>
<feature type="compositionally biased region" description="Low complexity" evidence="1">
    <location>
        <begin position="28"/>
        <end position="47"/>
    </location>
</feature>
<proteinExistence type="predicted"/>
<keyword evidence="2" id="KW-0732">Signal</keyword>
<feature type="chain" id="PRO_5047027394" description="Secreted protein" evidence="2">
    <location>
        <begin position="27"/>
        <end position="165"/>
    </location>
</feature>
<protein>
    <recommendedName>
        <fullName evidence="5">Secreted protein</fullName>
    </recommendedName>
</protein>
<dbReference type="RefSeq" id="WP_273935407.1">
    <property type="nucleotide sequence ID" value="NZ_CP097263.1"/>
</dbReference>
<name>A0ABV6MUF9_9PSEU</name>
<evidence type="ECO:0000313" key="4">
    <source>
        <dbReference type="Proteomes" id="UP001589810"/>
    </source>
</evidence>
<reference evidence="3 4" key="1">
    <citation type="submission" date="2024-09" db="EMBL/GenBank/DDBJ databases">
        <authorList>
            <person name="Sun Q."/>
            <person name="Mori K."/>
        </authorList>
    </citation>
    <scope>NUCLEOTIDE SEQUENCE [LARGE SCALE GENOMIC DNA]</scope>
    <source>
        <strain evidence="3 4">TBRC 1432</strain>
    </source>
</reference>
<keyword evidence="4" id="KW-1185">Reference proteome</keyword>
<dbReference type="Proteomes" id="UP001589810">
    <property type="component" value="Unassembled WGS sequence"/>
</dbReference>
<organism evidence="3 4">
    <name type="scientific">Kutzneria chonburiensis</name>
    <dbReference type="NCBI Taxonomy" id="1483604"/>
    <lineage>
        <taxon>Bacteria</taxon>
        <taxon>Bacillati</taxon>
        <taxon>Actinomycetota</taxon>
        <taxon>Actinomycetes</taxon>
        <taxon>Pseudonocardiales</taxon>
        <taxon>Pseudonocardiaceae</taxon>
        <taxon>Kutzneria</taxon>
    </lineage>
</organism>
<evidence type="ECO:0008006" key="5">
    <source>
        <dbReference type="Google" id="ProtNLM"/>
    </source>
</evidence>
<gene>
    <name evidence="3" type="ORF">ACFFH7_20620</name>
</gene>